<sequence length="165" mass="17579">MKSRPVEYPTLVAAAAHLRPGTRARCVRTSDSEENKRANVRGDASLSEGRITGAASTRSPLIHSQHDLIMRRSRCLASSVSPGGDGPLEPDWRRNSERALFGHAPLVAPPAEAGSAGGRDVISGVGFDGFPPTTSEADNSFPGPLGTLCCSRTRWEMRAKKKKSA</sequence>
<gene>
    <name evidence="1" type="ORF">HPB50_014311</name>
</gene>
<keyword evidence="2" id="KW-1185">Reference proteome</keyword>
<organism evidence="1 2">
    <name type="scientific">Hyalomma asiaticum</name>
    <name type="common">Tick</name>
    <dbReference type="NCBI Taxonomy" id="266040"/>
    <lineage>
        <taxon>Eukaryota</taxon>
        <taxon>Metazoa</taxon>
        <taxon>Ecdysozoa</taxon>
        <taxon>Arthropoda</taxon>
        <taxon>Chelicerata</taxon>
        <taxon>Arachnida</taxon>
        <taxon>Acari</taxon>
        <taxon>Parasitiformes</taxon>
        <taxon>Ixodida</taxon>
        <taxon>Ixodoidea</taxon>
        <taxon>Ixodidae</taxon>
        <taxon>Hyalomminae</taxon>
        <taxon>Hyalomma</taxon>
    </lineage>
</organism>
<accession>A0ACB7T4W0</accession>
<protein>
    <submittedName>
        <fullName evidence="1">Uncharacterized protein</fullName>
    </submittedName>
</protein>
<comment type="caution">
    <text evidence="1">The sequence shown here is derived from an EMBL/GenBank/DDBJ whole genome shotgun (WGS) entry which is preliminary data.</text>
</comment>
<dbReference type="EMBL" id="CM023491">
    <property type="protein sequence ID" value="KAH6941148.1"/>
    <property type="molecule type" value="Genomic_DNA"/>
</dbReference>
<reference evidence="1" key="1">
    <citation type="submission" date="2020-05" db="EMBL/GenBank/DDBJ databases">
        <title>Large-scale comparative analyses of tick genomes elucidate their genetic diversity and vector capacities.</title>
        <authorList>
            <person name="Jia N."/>
            <person name="Wang J."/>
            <person name="Shi W."/>
            <person name="Du L."/>
            <person name="Sun Y."/>
            <person name="Zhan W."/>
            <person name="Jiang J."/>
            <person name="Wang Q."/>
            <person name="Zhang B."/>
            <person name="Ji P."/>
            <person name="Sakyi L.B."/>
            <person name="Cui X."/>
            <person name="Yuan T."/>
            <person name="Jiang B."/>
            <person name="Yang W."/>
            <person name="Lam T.T.-Y."/>
            <person name="Chang Q."/>
            <person name="Ding S."/>
            <person name="Wang X."/>
            <person name="Zhu J."/>
            <person name="Ruan X."/>
            <person name="Zhao L."/>
            <person name="Wei J."/>
            <person name="Que T."/>
            <person name="Du C."/>
            <person name="Cheng J."/>
            <person name="Dai P."/>
            <person name="Han X."/>
            <person name="Huang E."/>
            <person name="Gao Y."/>
            <person name="Liu J."/>
            <person name="Shao H."/>
            <person name="Ye R."/>
            <person name="Li L."/>
            <person name="Wei W."/>
            <person name="Wang X."/>
            <person name="Wang C."/>
            <person name="Yang T."/>
            <person name="Huo Q."/>
            <person name="Li W."/>
            <person name="Guo W."/>
            <person name="Chen H."/>
            <person name="Zhou L."/>
            <person name="Ni X."/>
            <person name="Tian J."/>
            <person name="Zhou Y."/>
            <person name="Sheng Y."/>
            <person name="Liu T."/>
            <person name="Pan Y."/>
            <person name="Xia L."/>
            <person name="Li J."/>
            <person name="Zhao F."/>
            <person name="Cao W."/>
        </authorList>
    </citation>
    <scope>NUCLEOTIDE SEQUENCE</scope>
    <source>
        <strain evidence="1">Hyas-2018</strain>
    </source>
</reference>
<evidence type="ECO:0000313" key="2">
    <source>
        <dbReference type="Proteomes" id="UP000821845"/>
    </source>
</evidence>
<name>A0ACB7T4W0_HYAAI</name>
<proteinExistence type="predicted"/>
<evidence type="ECO:0000313" key="1">
    <source>
        <dbReference type="EMBL" id="KAH6941148.1"/>
    </source>
</evidence>
<dbReference type="Proteomes" id="UP000821845">
    <property type="component" value="Chromosome 11"/>
</dbReference>